<dbReference type="Pfam" id="PF01636">
    <property type="entry name" value="APH"/>
    <property type="match status" value="1"/>
</dbReference>
<dbReference type="EMBL" id="FNJU01000003">
    <property type="protein sequence ID" value="SDP45884.1"/>
    <property type="molecule type" value="Genomic_DNA"/>
</dbReference>
<dbReference type="InterPro" id="IPR011009">
    <property type="entry name" value="Kinase-like_dom_sf"/>
</dbReference>
<organism evidence="2 3">
    <name type="scientific">Litchfieldia salsa</name>
    <dbReference type="NCBI Taxonomy" id="930152"/>
    <lineage>
        <taxon>Bacteria</taxon>
        <taxon>Bacillati</taxon>
        <taxon>Bacillota</taxon>
        <taxon>Bacilli</taxon>
        <taxon>Bacillales</taxon>
        <taxon>Bacillaceae</taxon>
        <taxon>Litchfieldia</taxon>
    </lineage>
</organism>
<protein>
    <submittedName>
        <fullName evidence="2">Aminoglycoside 3'-phosphotransferase-2</fullName>
    </submittedName>
</protein>
<dbReference type="Proteomes" id="UP000199159">
    <property type="component" value="Unassembled WGS sequence"/>
</dbReference>
<dbReference type="InterPro" id="IPR051678">
    <property type="entry name" value="AGP_Transferase"/>
</dbReference>
<keyword evidence="3" id="KW-1185">Reference proteome</keyword>
<dbReference type="STRING" id="930152.SAMN05216565_103148"/>
<keyword evidence="2" id="KW-0808">Transferase</keyword>
<dbReference type="Gene3D" id="3.90.1200.10">
    <property type="match status" value="1"/>
</dbReference>
<accession>A0A1H0SW43</accession>
<dbReference type="Gene3D" id="3.30.200.20">
    <property type="entry name" value="Phosphorylase Kinase, domain 1"/>
    <property type="match status" value="1"/>
</dbReference>
<name>A0A1H0SW43_9BACI</name>
<dbReference type="GO" id="GO:0016740">
    <property type="term" value="F:transferase activity"/>
    <property type="evidence" value="ECO:0007669"/>
    <property type="project" value="UniProtKB-KW"/>
</dbReference>
<reference evidence="3" key="1">
    <citation type="submission" date="2016-10" db="EMBL/GenBank/DDBJ databases">
        <authorList>
            <person name="Varghese N."/>
            <person name="Submissions S."/>
        </authorList>
    </citation>
    <scope>NUCLEOTIDE SEQUENCE [LARGE SCALE GENOMIC DNA]</scope>
    <source>
        <strain evidence="3">IBRC-M10078</strain>
    </source>
</reference>
<dbReference type="AlphaFoldDB" id="A0A1H0SW43"/>
<dbReference type="SUPFAM" id="SSF56112">
    <property type="entry name" value="Protein kinase-like (PK-like)"/>
    <property type="match status" value="1"/>
</dbReference>
<evidence type="ECO:0000313" key="3">
    <source>
        <dbReference type="Proteomes" id="UP000199159"/>
    </source>
</evidence>
<gene>
    <name evidence="2" type="ORF">SAMN05216565_103148</name>
</gene>
<evidence type="ECO:0000259" key="1">
    <source>
        <dbReference type="Pfam" id="PF01636"/>
    </source>
</evidence>
<dbReference type="InterPro" id="IPR002575">
    <property type="entry name" value="Aminoglycoside_PTrfase"/>
</dbReference>
<evidence type="ECO:0000313" key="2">
    <source>
        <dbReference type="EMBL" id="SDP45884.1"/>
    </source>
</evidence>
<sequence length="256" mass="29690">MNEGLFIKLEELIGSIYEIEKLNEQGCTSEVRRIITDHRSYLLKSAFKERYRKWLNTEAQVLKKLNTEKLISVPEYFGFILEKNSSHLIMSFEGGLTLTTALNRAPSSTERKALIKSFGEFLHQFHEKKPLEILRNSSDWLEEQLIKAQFYVENGQTEGSLKLLNHLKTNKPLSVIPTMIHGDCTTDNVFVIDGAVKLFIDVAGMTVGDPRYDESLAIREFINNPEDLAAFYDGYKRYRVTEEEFKYFDQGLYEFF</sequence>
<proteinExistence type="predicted"/>
<feature type="domain" description="Aminoglycoside phosphotransferase" evidence="1">
    <location>
        <begin position="24"/>
        <end position="237"/>
    </location>
</feature>
<dbReference type="RefSeq" id="WP_090851779.1">
    <property type="nucleotide sequence ID" value="NZ_FNJU01000003.1"/>
</dbReference>
<dbReference type="OrthoDB" id="9812495at2"/>
<dbReference type="PANTHER" id="PTHR21310">
    <property type="entry name" value="AMINOGLYCOSIDE PHOSPHOTRANSFERASE-RELATED-RELATED"/>
    <property type="match status" value="1"/>
</dbReference>